<proteinExistence type="predicted"/>
<dbReference type="Proteomes" id="UP001497392">
    <property type="component" value="Unassembled WGS sequence"/>
</dbReference>
<dbReference type="EMBL" id="CAXHTA020000017">
    <property type="protein sequence ID" value="CAL5227463.1"/>
    <property type="molecule type" value="Genomic_DNA"/>
</dbReference>
<accession>A0ABP1G9X4</accession>
<organism evidence="1 2">
    <name type="scientific">Coccomyxa viridis</name>
    <dbReference type="NCBI Taxonomy" id="1274662"/>
    <lineage>
        <taxon>Eukaryota</taxon>
        <taxon>Viridiplantae</taxon>
        <taxon>Chlorophyta</taxon>
        <taxon>core chlorophytes</taxon>
        <taxon>Trebouxiophyceae</taxon>
        <taxon>Trebouxiophyceae incertae sedis</taxon>
        <taxon>Coccomyxaceae</taxon>
        <taxon>Coccomyxa</taxon>
    </lineage>
</organism>
<protein>
    <submittedName>
        <fullName evidence="1">G10434 protein</fullName>
    </submittedName>
</protein>
<name>A0ABP1G9X4_9CHLO</name>
<keyword evidence="2" id="KW-1185">Reference proteome</keyword>
<comment type="caution">
    <text evidence="1">The sequence shown here is derived from an EMBL/GenBank/DDBJ whole genome shotgun (WGS) entry which is preliminary data.</text>
</comment>
<sequence>MSESSCDIYWRLAAQCDGSIEHEKPTNNSKSAGTGRLLYLEGANIAPLCALSKSEAHLAVTLNNGFISVCEGQVKGFRRRLTETG</sequence>
<gene>
    <name evidence="1" type="primary">g10434</name>
    <name evidence="1" type="ORF">VP750_LOCUS9369</name>
</gene>
<evidence type="ECO:0000313" key="1">
    <source>
        <dbReference type="EMBL" id="CAL5227463.1"/>
    </source>
</evidence>
<evidence type="ECO:0000313" key="2">
    <source>
        <dbReference type="Proteomes" id="UP001497392"/>
    </source>
</evidence>
<reference evidence="1 2" key="1">
    <citation type="submission" date="2024-06" db="EMBL/GenBank/DDBJ databases">
        <authorList>
            <person name="Kraege A."/>
            <person name="Thomma B."/>
        </authorList>
    </citation>
    <scope>NUCLEOTIDE SEQUENCE [LARGE SCALE GENOMIC DNA]</scope>
</reference>